<name>A0A1C5A248_9ACTN</name>
<protein>
    <recommendedName>
        <fullName evidence="11">Uridylate kinase</fullName>
        <shortName evidence="11">UK</shortName>
        <ecNumber evidence="11">2.7.4.22</ecNumber>
    </recommendedName>
    <alternativeName>
        <fullName evidence="11">Uridine monophosphate kinase</fullName>
        <shortName evidence="11">UMP kinase</shortName>
        <shortName evidence="11">UMPK</shortName>
    </alternativeName>
</protein>
<dbReference type="GO" id="GO:0044210">
    <property type="term" value="P:'de novo' CTP biosynthetic process"/>
    <property type="evidence" value="ECO:0007669"/>
    <property type="project" value="UniProtKB-UniRule"/>
</dbReference>
<evidence type="ECO:0000256" key="2">
    <source>
        <dbReference type="ARBA" id="ARBA00004791"/>
    </source>
</evidence>
<keyword evidence="8 11" id="KW-0067">ATP-binding</keyword>
<reference evidence="13 14" key="1">
    <citation type="submission" date="2016-06" db="EMBL/GenBank/DDBJ databases">
        <authorList>
            <person name="Kjaerup R.B."/>
            <person name="Dalgaard T.S."/>
            <person name="Juul-Madsen H.R."/>
        </authorList>
    </citation>
    <scope>NUCLEOTIDE SEQUENCE [LARGE SCALE GENOMIC DNA]</scope>
    <source>
        <strain evidence="13 14">DSM 43821</strain>
    </source>
</reference>
<dbReference type="EMBL" id="LT607410">
    <property type="protein sequence ID" value="SCF39171.1"/>
    <property type="molecule type" value="Genomic_DNA"/>
</dbReference>
<dbReference type="FunFam" id="3.40.1160.10:FF:000001">
    <property type="entry name" value="Uridylate kinase"/>
    <property type="match status" value="1"/>
</dbReference>
<feature type="domain" description="Aspartate/glutamate/uridylate kinase" evidence="12">
    <location>
        <begin position="57"/>
        <end position="264"/>
    </location>
</feature>
<evidence type="ECO:0000256" key="1">
    <source>
        <dbReference type="ARBA" id="ARBA00004496"/>
    </source>
</evidence>
<dbReference type="EC" id="2.7.4.22" evidence="11"/>
<keyword evidence="5 11" id="KW-0808">Transferase</keyword>
<dbReference type="GO" id="GO:0033862">
    <property type="term" value="F:UMP kinase activity"/>
    <property type="evidence" value="ECO:0007669"/>
    <property type="project" value="UniProtKB-EC"/>
</dbReference>
<dbReference type="GO" id="GO:0006225">
    <property type="term" value="P:UDP biosynthetic process"/>
    <property type="evidence" value="ECO:0007669"/>
    <property type="project" value="TreeGrafter"/>
</dbReference>
<organism evidence="13 14">
    <name type="scientific">Micromonospora purpureochromogenes</name>
    <dbReference type="NCBI Taxonomy" id="47872"/>
    <lineage>
        <taxon>Bacteria</taxon>
        <taxon>Bacillati</taxon>
        <taxon>Actinomycetota</taxon>
        <taxon>Actinomycetes</taxon>
        <taxon>Micromonosporales</taxon>
        <taxon>Micromonosporaceae</taxon>
        <taxon>Micromonospora</taxon>
    </lineage>
</organism>
<dbReference type="Pfam" id="PF00696">
    <property type="entry name" value="AA_kinase"/>
    <property type="match status" value="1"/>
</dbReference>
<comment type="subcellular location">
    <subcellularLocation>
        <location evidence="1 11">Cytoplasm</location>
    </subcellularLocation>
</comment>
<comment type="subunit">
    <text evidence="11">Homohexamer.</text>
</comment>
<evidence type="ECO:0000256" key="6">
    <source>
        <dbReference type="ARBA" id="ARBA00022741"/>
    </source>
</evidence>
<dbReference type="InterPro" id="IPR001048">
    <property type="entry name" value="Asp/Glu/Uridylate_kinase"/>
</dbReference>
<evidence type="ECO:0000256" key="8">
    <source>
        <dbReference type="ARBA" id="ARBA00022840"/>
    </source>
</evidence>
<evidence type="ECO:0000256" key="4">
    <source>
        <dbReference type="ARBA" id="ARBA00022490"/>
    </source>
</evidence>
<dbReference type="PANTHER" id="PTHR42833:SF4">
    <property type="entry name" value="URIDYLATE KINASE PUMPKIN, CHLOROPLASTIC"/>
    <property type="match status" value="1"/>
</dbReference>
<comment type="function">
    <text evidence="11">Catalyzes the reversible phosphorylation of UMP to UDP.</text>
</comment>
<keyword evidence="7 11" id="KW-0418">Kinase</keyword>
<dbReference type="InterPro" id="IPR036393">
    <property type="entry name" value="AceGlu_kinase-like_sf"/>
</dbReference>
<evidence type="ECO:0000256" key="5">
    <source>
        <dbReference type="ARBA" id="ARBA00022679"/>
    </source>
</evidence>
<comment type="caution">
    <text evidence="11">Lacks conserved residue(s) required for the propagation of feature annotation.</text>
</comment>
<gene>
    <name evidence="11" type="primary">pyrH</name>
    <name evidence="13" type="ORF">GA0074696_5223</name>
</gene>
<dbReference type="InterPro" id="IPR015963">
    <property type="entry name" value="Uridylate_kinase_bac"/>
</dbReference>
<keyword evidence="9 11" id="KW-0665">Pyrimidine biosynthesis</keyword>
<comment type="catalytic activity">
    <reaction evidence="10 11">
        <text>UMP + ATP = UDP + ADP</text>
        <dbReference type="Rhea" id="RHEA:24400"/>
        <dbReference type="ChEBI" id="CHEBI:30616"/>
        <dbReference type="ChEBI" id="CHEBI:57865"/>
        <dbReference type="ChEBI" id="CHEBI:58223"/>
        <dbReference type="ChEBI" id="CHEBI:456216"/>
        <dbReference type="EC" id="2.7.4.22"/>
    </reaction>
</comment>
<evidence type="ECO:0000313" key="13">
    <source>
        <dbReference type="EMBL" id="SCF39171.1"/>
    </source>
</evidence>
<comment type="activity regulation">
    <text evidence="11">Inhibited by UTP.</text>
</comment>
<feature type="binding site" evidence="11">
    <location>
        <position position="107"/>
    </location>
    <ligand>
        <name>ATP</name>
        <dbReference type="ChEBI" id="CHEBI:30616"/>
    </ligand>
</feature>
<sequence>MYMTGTGASSSHRVGNGSCAVRGACARGRAGRMTQVVSDRSLGADDPTAPPPGRARRVVLKLSGEVFGGGAIGVDPDVVQAIARQIATVVRRGVQVSVVVGGGNFFRGAELQKRGMDRARADYMGMLGTVMNCLALQDFLEKEGIETRVQSAITMAQVAEPYIPLRAIRHLEKGRVVIFGAGAGMPYFSTDTVAAQRALEIRADVVLMSKNGVDGVYTADPRIDPSASKFDSITFSEVLRRNLRVADAAAFSLCMENGLPMLVFGAQGDDTIIRAVGGDKIGTLITA</sequence>
<dbReference type="InterPro" id="IPR011817">
    <property type="entry name" value="Uridylate_kinase"/>
</dbReference>
<keyword evidence="6 11" id="KW-0547">Nucleotide-binding</keyword>
<evidence type="ECO:0000256" key="11">
    <source>
        <dbReference type="HAMAP-Rule" id="MF_01220"/>
    </source>
</evidence>
<dbReference type="Gene3D" id="3.40.1160.10">
    <property type="entry name" value="Acetylglutamate kinase-like"/>
    <property type="match status" value="1"/>
</dbReference>
<dbReference type="GO" id="GO:0005524">
    <property type="term" value="F:ATP binding"/>
    <property type="evidence" value="ECO:0007669"/>
    <property type="project" value="UniProtKB-KW"/>
</dbReference>
<accession>A0A1C5A248</accession>
<evidence type="ECO:0000256" key="10">
    <source>
        <dbReference type="ARBA" id="ARBA00047767"/>
    </source>
</evidence>
<dbReference type="PANTHER" id="PTHR42833">
    <property type="entry name" value="URIDYLATE KINASE"/>
    <property type="match status" value="1"/>
</dbReference>
<dbReference type="AlphaFoldDB" id="A0A1C5A248"/>
<feature type="binding site" evidence="11">
    <location>
        <position position="220"/>
    </location>
    <ligand>
        <name>ATP</name>
        <dbReference type="ChEBI" id="CHEBI:30616"/>
    </ligand>
</feature>
<feature type="binding site" evidence="11">
    <location>
        <begin position="183"/>
        <end position="190"/>
    </location>
    <ligand>
        <name>UMP</name>
        <dbReference type="ChEBI" id="CHEBI:57865"/>
    </ligand>
</feature>
<proteinExistence type="inferred from homology"/>
<comment type="similarity">
    <text evidence="3 11">Belongs to the UMP kinase family.</text>
</comment>
<evidence type="ECO:0000259" key="12">
    <source>
        <dbReference type="Pfam" id="PF00696"/>
    </source>
</evidence>
<comment type="pathway">
    <text evidence="2 11">Pyrimidine metabolism; CTP biosynthesis via de novo pathway; UDP from UMP (UMPK route): step 1/1.</text>
</comment>
<dbReference type="CDD" id="cd04254">
    <property type="entry name" value="AAK_UMPK-PyrH-Ec"/>
    <property type="match status" value="1"/>
</dbReference>
<dbReference type="SUPFAM" id="SSF53633">
    <property type="entry name" value="Carbamate kinase-like"/>
    <property type="match status" value="1"/>
</dbReference>
<dbReference type="Proteomes" id="UP000198228">
    <property type="component" value="Chromosome I"/>
</dbReference>
<feature type="binding site" evidence="11">
    <location>
        <position position="102"/>
    </location>
    <ligand>
        <name>UMP</name>
        <dbReference type="ChEBI" id="CHEBI:57865"/>
    </ligand>
</feature>
<dbReference type="UniPathway" id="UPA00159">
    <property type="reaction ID" value="UER00275"/>
</dbReference>
<evidence type="ECO:0000256" key="3">
    <source>
        <dbReference type="ARBA" id="ARBA00007614"/>
    </source>
</evidence>
<evidence type="ECO:0000256" key="7">
    <source>
        <dbReference type="ARBA" id="ARBA00022777"/>
    </source>
</evidence>
<dbReference type="HAMAP" id="MF_01220_B">
    <property type="entry name" value="PyrH_B"/>
    <property type="match status" value="1"/>
</dbReference>
<dbReference type="PIRSF" id="PIRSF005650">
    <property type="entry name" value="Uridylate_kin"/>
    <property type="match status" value="1"/>
</dbReference>
<feature type="binding site" evidence="11">
    <location>
        <position position="122"/>
    </location>
    <ligand>
        <name>UMP</name>
        <dbReference type="ChEBI" id="CHEBI:57865"/>
    </ligand>
</feature>
<feature type="binding site" evidence="11">
    <location>
        <begin position="61"/>
        <end position="64"/>
    </location>
    <ligand>
        <name>ATP</name>
        <dbReference type="ChEBI" id="CHEBI:30616"/>
    </ligand>
</feature>
<keyword evidence="4 11" id="KW-0963">Cytoplasm</keyword>
<dbReference type="NCBIfam" id="TIGR02075">
    <property type="entry name" value="pyrH_bact"/>
    <property type="match status" value="1"/>
</dbReference>
<feature type="binding site" evidence="11">
    <location>
        <position position="103"/>
    </location>
    <ligand>
        <name>ATP</name>
        <dbReference type="ChEBI" id="CHEBI:30616"/>
    </ligand>
</feature>
<feature type="binding site" evidence="11">
    <location>
        <position position="217"/>
    </location>
    <ligand>
        <name>ATP</name>
        <dbReference type="ChEBI" id="CHEBI:30616"/>
    </ligand>
</feature>
<evidence type="ECO:0000256" key="9">
    <source>
        <dbReference type="ARBA" id="ARBA00022975"/>
    </source>
</evidence>
<dbReference type="GO" id="GO:0005737">
    <property type="term" value="C:cytoplasm"/>
    <property type="evidence" value="ECO:0007669"/>
    <property type="project" value="UniProtKB-SubCell"/>
</dbReference>
<evidence type="ECO:0000313" key="14">
    <source>
        <dbReference type="Proteomes" id="UP000198228"/>
    </source>
</evidence>
<feature type="binding site" evidence="11">
    <location>
        <position position="211"/>
    </location>
    <ligand>
        <name>ATP</name>
        <dbReference type="ChEBI" id="CHEBI:30616"/>
    </ligand>
</feature>